<keyword evidence="2" id="KW-1185">Reference proteome</keyword>
<dbReference type="Proteomes" id="UP001227268">
    <property type="component" value="Unassembled WGS sequence"/>
</dbReference>
<proteinExistence type="predicted"/>
<accession>A0ACC2VPA2</accession>
<organism evidence="1 2">
    <name type="scientific">Naganishia friedmannii</name>
    <dbReference type="NCBI Taxonomy" id="89922"/>
    <lineage>
        <taxon>Eukaryota</taxon>
        <taxon>Fungi</taxon>
        <taxon>Dikarya</taxon>
        <taxon>Basidiomycota</taxon>
        <taxon>Agaricomycotina</taxon>
        <taxon>Tremellomycetes</taxon>
        <taxon>Filobasidiales</taxon>
        <taxon>Filobasidiaceae</taxon>
        <taxon>Naganishia</taxon>
    </lineage>
</organism>
<reference evidence="1" key="1">
    <citation type="submission" date="2023-04" db="EMBL/GenBank/DDBJ databases">
        <title>Draft Genome sequencing of Naganishia species isolated from polar environments using Oxford Nanopore Technology.</title>
        <authorList>
            <person name="Leo P."/>
            <person name="Venkateswaran K."/>
        </authorList>
    </citation>
    <scope>NUCLEOTIDE SEQUENCE</scope>
    <source>
        <strain evidence="1">MNA-CCFEE 5423</strain>
    </source>
</reference>
<evidence type="ECO:0000313" key="1">
    <source>
        <dbReference type="EMBL" id="KAJ9101228.1"/>
    </source>
</evidence>
<gene>
    <name evidence="1" type="ORF">QFC21_003447</name>
</gene>
<comment type="caution">
    <text evidence="1">The sequence shown here is derived from an EMBL/GenBank/DDBJ whole genome shotgun (WGS) entry which is preliminary data.</text>
</comment>
<evidence type="ECO:0000313" key="2">
    <source>
        <dbReference type="Proteomes" id="UP001227268"/>
    </source>
</evidence>
<protein>
    <submittedName>
        <fullName evidence="1">Uncharacterized protein</fullName>
    </submittedName>
</protein>
<name>A0ACC2VPA2_9TREE</name>
<sequence length="508" mass="56837">MLRKRSISRDQAQVSKSDSKRQLLSPLFTQFSSPETRYTQSPGSMDYHSSQPRMQDDGMEARNRPKSEESERERDRYGPQEQGQDDQQLADLAKGLGGIEHHLEAKKQSEFMQHANRSLHSLLSRHSTILEHGGTDSGPPTSTNPYLPGHILAPRPGSSADDYTDLETLKPLPNAHDEYVAHQRNNFPNSKDQAKENTEIIAKMHHWMDGISELQEEIAGMHMQLEGVDTETEGDHEYELSEKLEDKTLLDDGQTEQGRVQGNGSGNGNENRNRGAEAKDKKREDGIMDEMIQKLHNLSKKLQDFHATPHPTINFRSAREPDSRTNAVPDAPKPGGVDVGEKEQDEIADDGRKDDEADDRQPSKNIHLKTVSENVRGTSTGISADPEHPKEFLRPRQHRDFARETAPTPPQQSSKSAREHEGDQQRFHEAMDSSRVAALATQTRLATRSKPPTTEPADLRRKVLQSYDRARWGSVDAYSPITPVDGGGATGDGRRPNLVRGWSTVLES</sequence>
<dbReference type="EMBL" id="JASBWT010000010">
    <property type="protein sequence ID" value="KAJ9101228.1"/>
    <property type="molecule type" value="Genomic_DNA"/>
</dbReference>